<comment type="similarity">
    <text evidence="1">Belongs to the N-acetylmuramoyl-L-alanine amidase 2 family.</text>
</comment>
<reference evidence="5" key="2">
    <citation type="journal article" date="2021" name="Microbiome">
        <title>Successional dynamics and alternative stable states in a saline activated sludge microbial community over 9 years.</title>
        <authorList>
            <person name="Wang Y."/>
            <person name="Ye J."/>
            <person name="Ju F."/>
            <person name="Liu L."/>
            <person name="Boyd J.A."/>
            <person name="Deng Y."/>
            <person name="Parks D.H."/>
            <person name="Jiang X."/>
            <person name="Yin X."/>
            <person name="Woodcroft B.J."/>
            <person name="Tyson G.W."/>
            <person name="Hugenholtz P."/>
            <person name="Polz M.F."/>
            <person name="Zhang T."/>
        </authorList>
    </citation>
    <scope>NUCLEOTIDE SEQUENCE</scope>
    <source>
        <strain evidence="5">HKST-UBA09</strain>
    </source>
</reference>
<feature type="signal peptide" evidence="2">
    <location>
        <begin position="1"/>
        <end position="30"/>
    </location>
</feature>
<dbReference type="Pfam" id="PF01510">
    <property type="entry name" value="Amidase_2"/>
    <property type="match status" value="1"/>
</dbReference>
<feature type="domain" description="Peptidoglycan recognition protein family" evidence="4">
    <location>
        <begin position="48"/>
        <end position="210"/>
    </location>
</feature>
<dbReference type="PANTHER" id="PTHR11022:SF41">
    <property type="entry name" value="PEPTIDOGLYCAN-RECOGNITION PROTEIN LC-RELATED"/>
    <property type="match status" value="1"/>
</dbReference>
<dbReference type="Gene3D" id="2.130.10.10">
    <property type="entry name" value="YVTN repeat-like/Quinoprotein amine dehydrogenase"/>
    <property type="match status" value="1"/>
</dbReference>
<dbReference type="SUPFAM" id="SSF55846">
    <property type="entry name" value="N-acetylmuramoyl-L-alanine amidase-like"/>
    <property type="match status" value="1"/>
</dbReference>
<comment type="caution">
    <text evidence="5">The sequence shown here is derived from an EMBL/GenBank/DDBJ whole genome shotgun (WGS) entry which is preliminary data.</text>
</comment>
<name>A0A955RLA5_9BACT</name>
<sequence>MRKTIFKIALFSFVSAFTLLQIVSPVSARGADITEINPIRSVTNTLSYPVISRHEWGCPDEDPDSPYYCDNPFWYAFRNPISHIVIHHTATSTTATDWNKEINYVWTLHATIRDNNPTDGVQGWTDIGYNYLIDQDGKVYEGRYGGEGANGGHVGGHNVGTAGIALLGNYDTLKVTDPEYQSLKNLLIELFTKYKIDPEEYATDYGGSYQQRLSMHQNWNATACPGGNTVTLFNQLRSEVAQAVKENWRKELEASLCPKDYWDDGKLCKQVLVRSDFTSQLDSPTEIAEDEDGNLYVSGYGQNYLYKISDGNIEKLSGTFFIDEIIKNAVDLEIDSKEDILYVLNSSSEKLVAIDLNTMESIEDYPTGSSPKDVIRMKDGSLYVANADSNTLTKIDPTNNEIETIELDGEYPIYLEKDLDENLYVSFYLSDALTKITNKGKVELYTSGGLLPTAVLPSDNGTFYVINEADGKLMFVDDKEVLHTFADLPYQANSMIMLDDGSLLVTHPYDNAVSKVSSKGYVSTIKDIGKEPFKLFEYDGDIYFLDKGMPGLHQLNMSSQSTIPLTKPIYRFWSPSKSSHFFTGALGEKKEVMDKYDENTWTYENVAFFGLQEPTENALAVHRFWSGLYESHFYTISEKEKNEVIDKYDDGVWKYEGIAYYAYPEEKEGAAPIYRFWSGKHQSHFYTMSASEKDEIMEKFDEETWKYEGIAYYAYPKD</sequence>
<dbReference type="Gene3D" id="3.40.80.10">
    <property type="entry name" value="Peptidoglycan recognition protein-like"/>
    <property type="match status" value="1"/>
</dbReference>
<dbReference type="GO" id="GO:0009253">
    <property type="term" value="P:peptidoglycan catabolic process"/>
    <property type="evidence" value="ECO:0007669"/>
    <property type="project" value="InterPro"/>
</dbReference>
<accession>A0A955RLA5</accession>
<dbReference type="GO" id="GO:0008745">
    <property type="term" value="F:N-acetylmuramoyl-L-alanine amidase activity"/>
    <property type="evidence" value="ECO:0007669"/>
    <property type="project" value="UniProtKB-EC"/>
</dbReference>
<reference evidence="5" key="1">
    <citation type="submission" date="2020-04" db="EMBL/GenBank/DDBJ databases">
        <authorList>
            <person name="Zhang T."/>
        </authorList>
    </citation>
    <scope>NUCLEOTIDE SEQUENCE</scope>
    <source>
        <strain evidence="5">HKST-UBA09</strain>
    </source>
</reference>
<dbReference type="AlphaFoldDB" id="A0A955RLA5"/>
<keyword evidence="5" id="KW-0378">Hydrolase</keyword>
<dbReference type="SUPFAM" id="SSF101898">
    <property type="entry name" value="NHL repeat"/>
    <property type="match status" value="1"/>
</dbReference>
<dbReference type="InterPro" id="IPR043708">
    <property type="entry name" value="DUF5648"/>
</dbReference>
<dbReference type="EMBL" id="JAGQLF010000021">
    <property type="protein sequence ID" value="MCA9386859.1"/>
    <property type="molecule type" value="Genomic_DNA"/>
</dbReference>
<organism evidence="5 6">
    <name type="scientific">Candidatus Dojkabacteria bacterium</name>
    <dbReference type="NCBI Taxonomy" id="2099670"/>
    <lineage>
        <taxon>Bacteria</taxon>
        <taxon>Candidatus Dojkabacteria</taxon>
    </lineage>
</organism>
<gene>
    <name evidence="5" type="ORF">KC669_02375</name>
</gene>
<dbReference type="CDD" id="cd06583">
    <property type="entry name" value="PGRP"/>
    <property type="match status" value="1"/>
</dbReference>
<dbReference type="SMART" id="SM00701">
    <property type="entry name" value="PGRP"/>
    <property type="match status" value="1"/>
</dbReference>
<dbReference type="Pfam" id="PF18885">
    <property type="entry name" value="DUF5648"/>
    <property type="match status" value="1"/>
</dbReference>
<dbReference type="SUPFAM" id="SSF63829">
    <property type="entry name" value="Calcium-dependent phosphotriesterase"/>
    <property type="match status" value="1"/>
</dbReference>
<evidence type="ECO:0000256" key="2">
    <source>
        <dbReference type="SAM" id="SignalP"/>
    </source>
</evidence>
<evidence type="ECO:0000259" key="3">
    <source>
        <dbReference type="SMART" id="SM00644"/>
    </source>
</evidence>
<evidence type="ECO:0000313" key="6">
    <source>
        <dbReference type="Proteomes" id="UP000714915"/>
    </source>
</evidence>
<dbReference type="InterPro" id="IPR015943">
    <property type="entry name" value="WD40/YVTN_repeat-like_dom_sf"/>
</dbReference>
<feature type="chain" id="PRO_5037424021" evidence="2">
    <location>
        <begin position="31"/>
        <end position="718"/>
    </location>
</feature>
<dbReference type="PANTHER" id="PTHR11022">
    <property type="entry name" value="PEPTIDOGLYCAN RECOGNITION PROTEIN"/>
    <property type="match status" value="1"/>
</dbReference>
<dbReference type="GO" id="GO:0008270">
    <property type="term" value="F:zinc ion binding"/>
    <property type="evidence" value="ECO:0007669"/>
    <property type="project" value="InterPro"/>
</dbReference>
<keyword evidence="2" id="KW-0732">Signal</keyword>
<evidence type="ECO:0000256" key="1">
    <source>
        <dbReference type="ARBA" id="ARBA00007553"/>
    </source>
</evidence>
<feature type="domain" description="N-acetylmuramoyl-L-alanine amidase" evidence="3">
    <location>
        <begin position="70"/>
        <end position="226"/>
    </location>
</feature>
<proteinExistence type="inferred from homology"/>
<dbReference type="EC" id="3.5.1.28" evidence="5"/>
<dbReference type="InterPro" id="IPR002502">
    <property type="entry name" value="Amidase_domain"/>
</dbReference>
<evidence type="ECO:0000259" key="4">
    <source>
        <dbReference type="SMART" id="SM00701"/>
    </source>
</evidence>
<dbReference type="Proteomes" id="UP000714915">
    <property type="component" value="Unassembled WGS sequence"/>
</dbReference>
<dbReference type="SMART" id="SM00644">
    <property type="entry name" value="Ami_2"/>
    <property type="match status" value="1"/>
</dbReference>
<dbReference type="InterPro" id="IPR015510">
    <property type="entry name" value="PGRP"/>
</dbReference>
<dbReference type="InterPro" id="IPR036505">
    <property type="entry name" value="Amidase/PGRP_sf"/>
</dbReference>
<evidence type="ECO:0000313" key="5">
    <source>
        <dbReference type="EMBL" id="MCA9386859.1"/>
    </source>
</evidence>
<dbReference type="InterPro" id="IPR006619">
    <property type="entry name" value="PGRP_domain_met/bac"/>
</dbReference>
<protein>
    <submittedName>
        <fullName evidence="5">N-acetylmuramoyl-L-alanine amidase</fullName>
        <ecNumber evidence="5">3.5.1.28</ecNumber>
    </submittedName>
</protein>